<feature type="domain" description="DUF1279" evidence="1">
    <location>
        <begin position="74"/>
        <end position="178"/>
    </location>
</feature>
<dbReference type="InterPro" id="IPR045866">
    <property type="entry name" value="FAM210A/B-like"/>
</dbReference>
<evidence type="ECO:0000259" key="1">
    <source>
        <dbReference type="Pfam" id="PF06916"/>
    </source>
</evidence>
<dbReference type="Pfam" id="PF06916">
    <property type="entry name" value="FAM210A-B_dom"/>
    <property type="match status" value="1"/>
</dbReference>
<dbReference type="PANTHER" id="PTHR21377:SF0">
    <property type="entry name" value="PROTEIN FAM210B, MITOCHONDRIAL"/>
    <property type="match status" value="1"/>
</dbReference>
<dbReference type="PANTHER" id="PTHR21377">
    <property type="entry name" value="PROTEIN FAM210B, MITOCHONDRIAL"/>
    <property type="match status" value="1"/>
</dbReference>
<evidence type="ECO:0000313" key="3">
    <source>
        <dbReference type="Proteomes" id="UP001479436"/>
    </source>
</evidence>
<sequence>MNSLIKTSRTLIHRNPSFLSLRTLRPGFPATRPSFCLNTSANLFKSKNSFSASSLRFYSSETVVKAANEKKPSKMKELITKYGKTATVAYLGISTIDLALTFWLVSVGGESFVSSLEGWLLEYFGDWKFVKKEVEEDILSVEEKQSGAPSLTSTFLVAYSIHKLLLPIRVPITAAVTPALARKFQQLGWTIFVKKP</sequence>
<accession>A0ABR2WXP3</accession>
<comment type="caution">
    <text evidence="2">The sequence shown here is derived from an EMBL/GenBank/DDBJ whole genome shotgun (WGS) entry which is preliminary data.</text>
</comment>
<reference evidence="2 3" key="1">
    <citation type="submission" date="2023-04" db="EMBL/GenBank/DDBJ databases">
        <title>Genome of Basidiobolus ranarum AG-B5.</title>
        <authorList>
            <person name="Stajich J.E."/>
            <person name="Carter-House D."/>
            <person name="Gryganskyi A."/>
        </authorList>
    </citation>
    <scope>NUCLEOTIDE SEQUENCE [LARGE SCALE GENOMIC DNA]</scope>
    <source>
        <strain evidence="2 3">AG-B5</strain>
    </source>
</reference>
<protein>
    <submittedName>
        <fullName evidence="2">DUF1279 superfamily</fullName>
    </submittedName>
</protein>
<keyword evidence="3" id="KW-1185">Reference proteome</keyword>
<proteinExistence type="predicted"/>
<evidence type="ECO:0000313" key="2">
    <source>
        <dbReference type="EMBL" id="KAK9766305.1"/>
    </source>
</evidence>
<name>A0ABR2WXP3_9FUNG</name>
<gene>
    <name evidence="2" type="primary">NAT2_1</name>
    <name evidence="2" type="ORF">K7432_004698</name>
</gene>
<dbReference type="EMBL" id="JASJQH010000168">
    <property type="protein sequence ID" value="KAK9766305.1"/>
    <property type="molecule type" value="Genomic_DNA"/>
</dbReference>
<dbReference type="Proteomes" id="UP001479436">
    <property type="component" value="Unassembled WGS sequence"/>
</dbReference>
<dbReference type="InterPro" id="IPR009688">
    <property type="entry name" value="FAM210A/B-like_dom"/>
</dbReference>
<organism evidence="2 3">
    <name type="scientific">Basidiobolus ranarum</name>
    <dbReference type="NCBI Taxonomy" id="34480"/>
    <lineage>
        <taxon>Eukaryota</taxon>
        <taxon>Fungi</taxon>
        <taxon>Fungi incertae sedis</taxon>
        <taxon>Zoopagomycota</taxon>
        <taxon>Entomophthoromycotina</taxon>
        <taxon>Basidiobolomycetes</taxon>
        <taxon>Basidiobolales</taxon>
        <taxon>Basidiobolaceae</taxon>
        <taxon>Basidiobolus</taxon>
    </lineage>
</organism>